<name>A0A1Q2CLI8_9ACTN</name>
<keyword evidence="2" id="KW-1185">Reference proteome</keyword>
<dbReference type="EMBL" id="CP019606">
    <property type="protein sequence ID" value="AQP46959.1"/>
    <property type="molecule type" value="Genomic_DNA"/>
</dbReference>
<evidence type="ECO:0000313" key="1">
    <source>
        <dbReference type="EMBL" id="AQP46959.1"/>
    </source>
</evidence>
<dbReference type="RefSeq" id="WP_077685275.1">
    <property type="nucleotide sequence ID" value="NZ_CP019606.1"/>
</dbReference>
<evidence type="ECO:0000313" key="2">
    <source>
        <dbReference type="Proteomes" id="UP000188145"/>
    </source>
</evidence>
<dbReference type="STRING" id="1332264.BW730_04910"/>
<reference evidence="2" key="1">
    <citation type="submission" date="2017-02" db="EMBL/GenBank/DDBJ databases">
        <title>Tessaracoccus aquaemaris sp. nov., isolated from the intestine of a Korean rockfish, Sebastes schlegelii, in a marine aquaculture pond.</title>
        <authorList>
            <person name="Tak E.J."/>
            <person name="Bae J.-W."/>
        </authorList>
    </citation>
    <scope>NUCLEOTIDE SEQUENCE [LARGE SCALE GENOMIC DNA]</scope>
    <source>
        <strain evidence="2">NSG39</strain>
    </source>
</reference>
<dbReference type="KEGG" id="tes:BW730_04910"/>
<sequence>MSAPFHITHETVAETIQKTSDGLVRARTYDAIEAFLSFGLPVFAQHLGLAAIRAMVAADAEAAWGRAANALNRVISCHAWLAQSADSVSALGQGQEAWQGANAATEEATLAMRQVIDTYTHWDGAGAAGQLAKAKGQLMAQQELLEVTEKLQQGCAKADSVMRSVFQRVAITLAAQLMAANGLAQRAPSPTTNMFALNSRVKIYALTLESAAEMYEGIRAGDGWSGPSASLAGSFADHGGRIERVAAKAKAAMPV</sequence>
<protein>
    <submittedName>
        <fullName evidence="1">Uncharacterized protein</fullName>
    </submittedName>
</protein>
<dbReference type="AlphaFoldDB" id="A0A1Q2CLI8"/>
<gene>
    <name evidence="1" type="ORF">BW730_04910</name>
</gene>
<dbReference type="Proteomes" id="UP000188145">
    <property type="component" value="Chromosome"/>
</dbReference>
<accession>A0A1Q2CLI8</accession>
<organism evidence="1 2">
    <name type="scientific">Tessaracoccus aquimaris</name>
    <dbReference type="NCBI Taxonomy" id="1332264"/>
    <lineage>
        <taxon>Bacteria</taxon>
        <taxon>Bacillati</taxon>
        <taxon>Actinomycetota</taxon>
        <taxon>Actinomycetes</taxon>
        <taxon>Propionibacteriales</taxon>
        <taxon>Propionibacteriaceae</taxon>
        <taxon>Tessaracoccus</taxon>
    </lineage>
</organism>
<proteinExistence type="predicted"/>